<accession>A0A0Q9WKG1</accession>
<protein>
    <submittedName>
        <fullName evidence="2">Uncharacterized protein</fullName>
    </submittedName>
</protein>
<feature type="compositionally biased region" description="Low complexity" evidence="1">
    <location>
        <begin position="442"/>
        <end position="455"/>
    </location>
</feature>
<feature type="compositionally biased region" description="Acidic residues" evidence="1">
    <location>
        <begin position="371"/>
        <end position="382"/>
    </location>
</feature>
<feature type="compositionally biased region" description="Acidic residues" evidence="1">
    <location>
        <begin position="1"/>
        <end position="15"/>
    </location>
</feature>
<name>A0A0Q9WKG1_DROVI</name>
<sequence>MEPEVIDISSDEDNSSGDTDPFPGPGAAGRPRDPRQGREYYRRERQEGPPRRRTSIMERLDGMVLLMAVEVTTMFVEAPFARNSPPYAEEPASPPLASHSAQSSEPATPTAAGEMDEEESAPFGTEEHTPPAQDVEAVGEEISPSAGDAESPTTEAPNGIRANDGEADPLSLDPEPLVGGDPSTEGEPEFRRRFATHRLEVDPGSQFPRVLLRYLPKVPAVANKPRLSPAKREWRGAKEGPGGKRRRSRHRRRRAARGKRRRSGGHRRPSPEGASSSATKRLRTKTKKPEGSQRCVPRSPRERQEGPPQLGKDNRRCKIASRGGHPEPWPIPIAVCQMVVEEHDLSTKDAANSAVSTARAEAPDETFPKESEEEWLDDEDEMPSLVPIARAETPDTIARRELEDAWFGQEGKAPSRKGSFTVRQEGRDEVWPEEDDAVVTASSPKLSSPSQDSSPMALKTHTESEYSVTMNAKGDVTVTCPQ</sequence>
<feature type="region of interest" description="Disordered" evidence="1">
    <location>
        <begin position="1"/>
        <end position="56"/>
    </location>
</feature>
<evidence type="ECO:0000313" key="3">
    <source>
        <dbReference type="Proteomes" id="UP000008792"/>
    </source>
</evidence>
<feature type="compositionally biased region" description="Basic residues" evidence="1">
    <location>
        <begin position="243"/>
        <end position="268"/>
    </location>
</feature>
<reference evidence="2 3" key="1">
    <citation type="journal article" date="2007" name="Nature">
        <title>Evolution of genes and genomes on the Drosophila phylogeny.</title>
        <authorList>
            <consortium name="Drosophila 12 Genomes Consortium"/>
            <person name="Clark A.G."/>
            <person name="Eisen M.B."/>
            <person name="Smith D.R."/>
            <person name="Bergman C.M."/>
            <person name="Oliver B."/>
            <person name="Markow T.A."/>
            <person name="Kaufman T.C."/>
            <person name="Kellis M."/>
            <person name="Gelbart W."/>
            <person name="Iyer V.N."/>
            <person name="Pollard D.A."/>
            <person name="Sackton T.B."/>
            <person name="Larracuente A.M."/>
            <person name="Singh N.D."/>
            <person name="Abad J.P."/>
            <person name="Abt D.N."/>
            <person name="Adryan B."/>
            <person name="Aguade M."/>
            <person name="Akashi H."/>
            <person name="Anderson W.W."/>
            <person name="Aquadro C.F."/>
            <person name="Ardell D.H."/>
            <person name="Arguello R."/>
            <person name="Artieri C.G."/>
            <person name="Barbash D.A."/>
            <person name="Barker D."/>
            <person name="Barsanti P."/>
            <person name="Batterham P."/>
            <person name="Batzoglou S."/>
            <person name="Begun D."/>
            <person name="Bhutkar A."/>
            <person name="Blanco E."/>
            <person name="Bosak S.A."/>
            <person name="Bradley R.K."/>
            <person name="Brand A.D."/>
            <person name="Brent M.R."/>
            <person name="Brooks A.N."/>
            <person name="Brown R.H."/>
            <person name="Butlin R.K."/>
            <person name="Caggese C."/>
            <person name="Calvi B.R."/>
            <person name="Bernardo de Carvalho A."/>
            <person name="Caspi A."/>
            <person name="Castrezana S."/>
            <person name="Celniker S.E."/>
            <person name="Chang J.L."/>
            <person name="Chapple C."/>
            <person name="Chatterji S."/>
            <person name="Chinwalla A."/>
            <person name="Civetta A."/>
            <person name="Clifton S.W."/>
            <person name="Comeron J.M."/>
            <person name="Costello J.C."/>
            <person name="Coyne J.A."/>
            <person name="Daub J."/>
            <person name="David R.G."/>
            <person name="Delcher A.L."/>
            <person name="Delehaunty K."/>
            <person name="Do C.B."/>
            <person name="Ebling H."/>
            <person name="Edwards K."/>
            <person name="Eickbush T."/>
            <person name="Evans J.D."/>
            <person name="Filipski A."/>
            <person name="Findeiss S."/>
            <person name="Freyhult E."/>
            <person name="Fulton L."/>
            <person name="Fulton R."/>
            <person name="Garcia A.C."/>
            <person name="Gardiner A."/>
            <person name="Garfield D.A."/>
            <person name="Garvin B.E."/>
            <person name="Gibson G."/>
            <person name="Gilbert D."/>
            <person name="Gnerre S."/>
            <person name="Godfrey J."/>
            <person name="Good R."/>
            <person name="Gotea V."/>
            <person name="Gravely B."/>
            <person name="Greenberg A.J."/>
            <person name="Griffiths-Jones S."/>
            <person name="Gross S."/>
            <person name="Guigo R."/>
            <person name="Gustafson E.A."/>
            <person name="Haerty W."/>
            <person name="Hahn M.W."/>
            <person name="Halligan D.L."/>
            <person name="Halpern A.L."/>
            <person name="Halter G.M."/>
            <person name="Han M.V."/>
            <person name="Heger A."/>
            <person name="Hillier L."/>
            <person name="Hinrichs A.S."/>
            <person name="Holmes I."/>
            <person name="Hoskins R.A."/>
            <person name="Hubisz M.J."/>
            <person name="Hultmark D."/>
            <person name="Huntley M.A."/>
            <person name="Jaffe D.B."/>
            <person name="Jagadeeshan S."/>
            <person name="Jeck W.R."/>
            <person name="Johnson J."/>
            <person name="Jones C.D."/>
            <person name="Jordan W.C."/>
            <person name="Karpen G.H."/>
            <person name="Kataoka E."/>
            <person name="Keightley P.D."/>
            <person name="Kheradpour P."/>
            <person name="Kirkness E.F."/>
            <person name="Koerich L.B."/>
            <person name="Kristiansen K."/>
            <person name="Kudrna D."/>
            <person name="Kulathinal R.J."/>
            <person name="Kumar S."/>
            <person name="Kwok R."/>
            <person name="Lander E."/>
            <person name="Langley C.H."/>
            <person name="Lapoint R."/>
            <person name="Lazzaro B.P."/>
            <person name="Lee S.J."/>
            <person name="Levesque L."/>
            <person name="Li R."/>
            <person name="Lin C.F."/>
            <person name="Lin M.F."/>
            <person name="Lindblad-Toh K."/>
            <person name="Llopart A."/>
            <person name="Long M."/>
            <person name="Low L."/>
            <person name="Lozovsky E."/>
            <person name="Lu J."/>
            <person name="Luo M."/>
            <person name="Machado C.A."/>
            <person name="Makalowski W."/>
            <person name="Marzo M."/>
            <person name="Matsuda M."/>
            <person name="Matzkin L."/>
            <person name="McAllister B."/>
            <person name="McBride C.S."/>
            <person name="McKernan B."/>
            <person name="McKernan K."/>
            <person name="Mendez-Lago M."/>
            <person name="Minx P."/>
            <person name="Mollenhauer M.U."/>
            <person name="Montooth K."/>
            <person name="Mount S.M."/>
            <person name="Mu X."/>
            <person name="Myers E."/>
            <person name="Negre B."/>
            <person name="Newfeld S."/>
            <person name="Nielsen R."/>
            <person name="Noor M.A."/>
            <person name="O'Grady P."/>
            <person name="Pachter L."/>
            <person name="Papaceit M."/>
            <person name="Parisi M.J."/>
            <person name="Parisi M."/>
            <person name="Parts L."/>
            <person name="Pedersen J.S."/>
            <person name="Pesole G."/>
            <person name="Phillippy A.M."/>
            <person name="Ponting C.P."/>
            <person name="Pop M."/>
            <person name="Porcelli D."/>
            <person name="Powell J.R."/>
            <person name="Prohaska S."/>
            <person name="Pruitt K."/>
            <person name="Puig M."/>
            <person name="Quesneville H."/>
            <person name="Ram K.R."/>
            <person name="Rand D."/>
            <person name="Rasmussen M.D."/>
            <person name="Reed L.K."/>
            <person name="Reenan R."/>
            <person name="Reily A."/>
            <person name="Remington K.A."/>
            <person name="Rieger T.T."/>
            <person name="Ritchie M.G."/>
            <person name="Robin C."/>
            <person name="Rogers Y.H."/>
            <person name="Rohde C."/>
            <person name="Rozas J."/>
            <person name="Rubenfield M.J."/>
            <person name="Ruiz A."/>
            <person name="Russo S."/>
            <person name="Salzberg S.L."/>
            <person name="Sanchez-Gracia A."/>
            <person name="Saranga D.J."/>
            <person name="Sato H."/>
            <person name="Schaeffer S.W."/>
            <person name="Schatz M.C."/>
            <person name="Schlenke T."/>
            <person name="Schwartz R."/>
            <person name="Segarra C."/>
            <person name="Singh R.S."/>
            <person name="Sirot L."/>
            <person name="Sirota M."/>
            <person name="Sisneros N.B."/>
            <person name="Smith C.D."/>
            <person name="Smith T.F."/>
            <person name="Spieth J."/>
            <person name="Stage D.E."/>
            <person name="Stark A."/>
            <person name="Stephan W."/>
            <person name="Strausberg R.L."/>
            <person name="Strempel S."/>
            <person name="Sturgill D."/>
            <person name="Sutton G."/>
            <person name="Sutton G.G."/>
            <person name="Tao W."/>
            <person name="Teichmann S."/>
            <person name="Tobari Y.N."/>
            <person name="Tomimura Y."/>
            <person name="Tsolas J.M."/>
            <person name="Valente V.L."/>
            <person name="Venter E."/>
            <person name="Venter J.C."/>
            <person name="Vicario S."/>
            <person name="Vieira F.G."/>
            <person name="Vilella A.J."/>
            <person name="Villasante A."/>
            <person name="Walenz B."/>
            <person name="Wang J."/>
            <person name="Wasserman M."/>
            <person name="Watts T."/>
            <person name="Wilson D."/>
            <person name="Wilson R.K."/>
            <person name="Wing R.A."/>
            <person name="Wolfner M.F."/>
            <person name="Wong A."/>
            <person name="Wong G.K."/>
            <person name="Wu C.I."/>
            <person name="Wu G."/>
            <person name="Yamamoto D."/>
            <person name="Yang H.P."/>
            <person name="Yang S.P."/>
            <person name="Yorke J.A."/>
            <person name="Yoshida K."/>
            <person name="Zdobnov E."/>
            <person name="Zhang P."/>
            <person name="Zhang Y."/>
            <person name="Zimin A.V."/>
            <person name="Baldwin J."/>
            <person name="Abdouelleil A."/>
            <person name="Abdulkadir J."/>
            <person name="Abebe A."/>
            <person name="Abera B."/>
            <person name="Abreu J."/>
            <person name="Acer S.C."/>
            <person name="Aftuck L."/>
            <person name="Alexander A."/>
            <person name="An P."/>
            <person name="Anderson E."/>
            <person name="Anderson S."/>
            <person name="Arachi H."/>
            <person name="Azer M."/>
            <person name="Bachantsang P."/>
            <person name="Barry A."/>
            <person name="Bayul T."/>
            <person name="Berlin A."/>
            <person name="Bessette D."/>
            <person name="Bloom T."/>
            <person name="Blye J."/>
            <person name="Boguslavskiy L."/>
            <person name="Bonnet C."/>
            <person name="Boukhgalter B."/>
            <person name="Bourzgui I."/>
            <person name="Brown A."/>
            <person name="Cahill P."/>
            <person name="Channer S."/>
            <person name="Cheshatsang Y."/>
            <person name="Chuda L."/>
            <person name="Citroen M."/>
            <person name="Collymore A."/>
            <person name="Cooke P."/>
            <person name="Costello M."/>
            <person name="D'Aco K."/>
            <person name="Daza R."/>
            <person name="De Haan G."/>
            <person name="DeGray S."/>
            <person name="DeMaso C."/>
            <person name="Dhargay N."/>
            <person name="Dooley K."/>
            <person name="Dooley E."/>
            <person name="Doricent M."/>
            <person name="Dorje P."/>
            <person name="Dorjee K."/>
            <person name="Dupes A."/>
            <person name="Elong R."/>
            <person name="Falk J."/>
            <person name="Farina A."/>
            <person name="Faro S."/>
            <person name="Ferguson D."/>
            <person name="Fisher S."/>
            <person name="Foley C.D."/>
            <person name="Franke A."/>
            <person name="Friedrich D."/>
            <person name="Gadbois L."/>
            <person name="Gearin G."/>
            <person name="Gearin C.R."/>
            <person name="Giannoukos G."/>
            <person name="Goode T."/>
            <person name="Graham J."/>
            <person name="Grandbois E."/>
            <person name="Grewal S."/>
            <person name="Gyaltsen K."/>
            <person name="Hafez N."/>
            <person name="Hagos B."/>
            <person name="Hall J."/>
            <person name="Henson C."/>
            <person name="Hollinger A."/>
            <person name="Honan T."/>
            <person name="Huard M.D."/>
            <person name="Hughes L."/>
            <person name="Hurhula B."/>
            <person name="Husby M.E."/>
            <person name="Kamat A."/>
            <person name="Kanga B."/>
            <person name="Kashin S."/>
            <person name="Khazanovich D."/>
            <person name="Kisner P."/>
            <person name="Lance K."/>
            <person name="Lara M."/>
            <person name="Lee W."/>
            <person name="Lennon N."/>
            <person name="Letendre F."/>
            <person name="LeVine R."/>
            <person name="Lipovsky A."/>
            <person name="Liu X."/>
            <person name="Liu J."/>
            <person name="Liu S."/>
            <person name="Lokyitsang T."/>
            <person name="Lokyitsang Y."/>
            <person name="Lubonja R."/>
            <person name="Lui A."/>
            <person name="MacDonald P."/>
            <person name="Magnisalis V."/>
            <person name="Maru K."/>
            <person name="Matthews C."/>
            <person name="McCusker W."/>
            <person name="McDonough S."/>
            <person name="Mehta T."/>
            <person name="Meldrim J."/>
            <person name="Meneus L."/>
            <person name="Mihai O."/>
            <person name="Mihalev A."/>
            <person name="Mihova T."/>
            <person name="Mittelman R."/>
            <person name="Mlenga V."/>
            <person name="Montmayeur A."/>
            <person name="Mulrain L."/>
            <person name="Navidi A."/>
            <person name="Naylor J."/>
            <person name="Negash T."/>
            <person name="Nguyen T."/>
            <person name="Nguyen N."/>
            <person name="Nicol R."/>
            <person name="Norbu C."/>
            <person name="Norbu N."/>
            <person name="Novod N."/>
            <person name="O'Neill B."/>
            <person name="Osman S."/>
            <person name="Markiewicz E."/>
            <person name="Oyono O.L."/>
            <person name="Patti C."/>
            <person name="Phunkhang P."/>
            <person name="Pierre F."/>
            <person name="Priest M."/>
            <person name="Raghuraman S."/>
            <person name="Rege F."/>
            <person name="Reyes R."/>
            <person name="Rise C."/>
            <person name="Rogov P."/>
            <person name="Ross K."/>
            <person name="Ryan E."/>
            <person name="Settipalli S."/>
            <person name="Shea T."/>
            <person name="Sherpa N."/>
            <person name="Shi L."/>
            <person name="Shih D."/>
            <person name="Sparrow T."/>
            <person name="Spaulding J."/>
            <person name="Stalker J."/>
            <person name="Stange-Thomann N."/>
            <person name="Stavropoulos S."/>
            <person name="Stone C."/>
            <person name="Strader C."/>
            <person name="Tesfaye S."/>
            <person name="Thomson T."/>
            <person name="Thoulutsang Y."/>
            <person name="Thoulutsang D."/>
            <person name="Topham K."/>
            <person name="Topping I."/>
            <person name="Tsamla T."/>
            <person name="Vassiliev H."/>
            <person name="Vo A."/>
            <person name="Wangchuk T."/>
            <person name="Wangdi T."/>
            <person name="Weiand M."/>
            <person name="Wilkinson J."/>
            <person name="Wilson A."/>
            <person name="Yadav S."/>
            <person name="Young G."/>
            <person name="Yu Q."/>
            <person name="Zembek L."/>
            <person name="Zhong D."/>
            <person name="Zimmer A."/>
            <person name="Zwirko Z."/>
            <person name="Jaffe D.B."/>
            <person name="Alvarez P."/>
            <person name="Brockman W."/>
            <person name="Butler J."/>
            <person name="Chin C."/>
            <person name="Gnerre S."/>
            <person name="Grabherr M."/>
            <person name="Kleber M."/>
            <person name="Mauceli E."/>
            <person name="MacCallum I."/>
        </authorList>
    </citation>
    <scope>NUCLEOTIDE SEQUENCE [LARGE SCALE GENOMIC DNA]</scope>
    <source>
        <strain evidence="3">Tucson 15010-1051.87</strain>
    </source>
</reference>
<organism evidence="2 3">
    <name type="scientific">Drosophila virilis</name>
    <name type="common">Fruit fly</name>
    <dbReference type="NCBI Taxonomy" id="7244"/>
    <lineage>
        <taxon>Eukaryota</taxon>
        <taxon>Metazoa</taxon>
        <taxon>Ecdysozoa</taxon>
        <taxon>Arthropoda</taxon>
        <taxon>Hexapoda</taxon>
        <taxon>Insecta</taxon>
        <taxon>Pterygota</taxon>
        <taxon>Neoptera</taxon>
        <taxon>Endopterygota</taxon>
        <taxon>Diptera</taxon>
        <taxon>Brachycera</taxon>
        <taxon>Muscomorpha</taxon>
        <taxon>Ephydroidea</taxon>
        <taxon>Drosophilidae</taxon>
        <taxon>Drosophila</taxon>
    </lineage>
</organism>
<evidence type="ECO:0000313" key="2">
    <source>
        <dbReference type="EMBL" id="KRF85257.1"/>
    </source>
</evidence>
<feature type="compositionally biased region" description="Basic and acidic residues" evidence="1">
    <location>
        <begin position="230"/>
        <end position="242"/>
    </location>
</feature>
<gene>
    <name evidence="2" type="primary">Dvir\GJ26383</name>
    <name evidence="2" type="ORF">Dvir_GJ26383</name>
</gene>
<proteinExistence type="predicted"/>
<feature type="compositionally biased region" description="Low complexity" evidence="1">
    <location>
        <begin position="84"/>
        <end position="104"/>
    </location>
</feature>
<feature type="compositionally biased region" description="Basic and acidic residues" evidence="1">
    <location>
        <begin position="30"/>
        <end position="56"/>
    </location>
</feature>
<dbReference type="AlphaFoldDB" id="A0A0Q9WKG1"/>
<feature type="compositionally biased region" description="Basic and acidic residues" evidence="1">
    <location>
        <begin position="188"/>
        <end position="201"/>
    </location>
</feature>
<evidence type="ECO:0000256" key="1">
    <source>
        <dbReference type="SAM" id="MobiDB-lite"/>
    </source>
</evidence>
<dbReference type="InParanoid" id="A0A0Q9WKG1"/>
<feature type="region of interest" description="Disordered" evidence="1">
    <location>
        <begin position="347"/>
        <end position="464"/>
    </location>
</feature>
<dbReference type="Proteomes" id="UP000008792">
    <property type="component" value="Unassembled WGS sequence"/>
</dbReference>
<dbReference type="EMBL" id="CH940647">
    <property type="protein sequence ID" value="KRF85257.1"/>
    <property type="molecule type" value="Genomic_DNA"/>
</dbReference>
<feature type="region of interest" description="Disordered" evidence="1">
    <location>
        <begin position="83"/>
        <end position="330"/>
    </location>
</feature>
<keyword evidence="3" id="KW-1185">Reference proteome</keyword>